<reference evidence="2 3" key="1">
    <citation type="journal article" date="2019" name="Int. J. Syst. Evol. Microbiol.">
        <title>The Global Catalogue of Microorganisms (GCM) 10K type strain sequencing project: providing services to taxonomists for standard genome sequencing and annotation.</title>
        <authorList>
            <consortium name="The Broad Institute Genomics Platform"/>
            <consortium name="The Broad Institute Genome Sequencing Center for Infectious Disease"/>
            <person name="Wu L."/>
            <person name="Ma J."/>
        </authorList>
    </citation>
    <scope>NUCLEOTIDE SEQUENCE [LARGE SCALE GENOMIC DNA]</scope>
    <source>
        <strain evidence="2 3">JCM 16014</strain>
    </source>
</reference>
<evidence type="ECO:0000313" key="3">
    <source>
        <dbReference type="Proteomes" id="UP001500751"/>
    </source>
</evidence>
<dbReference type="PANTHER" id="PTHR43845:SF1">
    <property type="entry name" value="BLR5969 PROTEIN"/>
    <property type="match status" value="1"/>
</dbReference>
<dbReference type="Pfam" id="PF00501">
    <property type="entry name" value="AMP-binding"/>
    <property type="match status" value="1"/>
</dbReference>
<protein>
    <recommendedName>
        <fullName evidence="1">AMP-dependent synthetase/ligase domain-containing protein</fullName>
    </recommendedName>
</protein>
<proteinExistence type="predicted"/>
<comment type="caution">
    <text evidence="2">The sequence shown here is derived from an EMBL/GenBank/DDBJ whole genome shotgun (WGS) entry which is preliminary data.</text>
</comment>
<dbReference type="InterPro" id="IPR000873">
    <property type="entry name" value="AMP-dep_synth/lig_dom"/>
</dbReference>
<dbReference type="Gene3D" id="3.40.50.12780">
    <property type="entry name" value="N-terminal domain of ligase-like"/>
    <property type="match status" value="1"/>
</dbReference>
<dbReference type="PANTHER" id="PTHR43845">
    <property type="entry name" value="BLR5969 PROTEIN"/>
    <property type="match status" value="1"/>
</dbReference>
<gene>
    <name evidence="2" type="ORF">GCM10009839_50250</name>
</gene>
<dbReference type="RefSeq" id="WP_344668108.1">
    <property type="nucleotide sequence ID" value="NZ_BAAAQN010000031.1"/>
</dbReference>
<keyword evidence="3" id="KW-1185">Reference proteome</keyword>
<dbReference type="EMBL" id="BAAAQN010000031">
    <property type="protein sequence ID" value="GAA2041698.1"/>
    <property type="molecule type" value="Genomic_DNA"/>
</dbReference>
<evidence type="ECO:0000313" key="2">
    <source>
        <dbReference type="EMBL" id="GAA2041698.1"/>
    </source>
</evidence>
<organism evidence="2 3">
    <name type="scientific">Catenulispora yoronensis</name>
    <dbReference type="NCBI Taxonomy" id="450799"/>
    <lineage>
        <taxon>Bacteria</taxon>
        <taxon>Bacillati</taxon>
        <taxon>Actinomycetota</taxon>
        <taxon>Actinomycetes</taxon>
        <taxon>Catenulisporales</taxon>
        <taxon>Catenulisporaceae</taxon>
        <taxon>Catenulispora</taxon>
    </lineage>
</organism>
<sequence length="407" mass="44282">MTPQFASTVPDALDTARATLAKLRSVPALADRYADVMALDSLEDLIHVPVMVKDDLNAALDHLKPKAHRGATWTFQSGGSTGSPKLGYAPTGLYMNEVYEQWKPLGPDDLFVNGWGAGKLWGAHYLMGCYADLAGCTGIGLGAVNRNEYDVWLEFFAERKVTSFGGTPSVLRPIIGRAREIGIKLPELRSVLYLGEEWNPGLDEDLPLVAPNAKRWGLFGSTETWVAGTNTPECAADTWHLLPSQLVHVGENQMLDFTSLKPHGLNPVLRYQTGDAGEWVTCTCRESGPALRVLGRRDGEVKFRGLLLNADTLTAEVCAHSGVSQAQLVLTEYASRGSTLEVLIVPSRDAVAGLAERVRDHILGSAFGGPSTAFHRDPEALVVRLVEELISNERTGKTSKLVQRREP</sequence>
<accession>A0ABN2US12</accession>
<name>A0ABN2US12_9ACTN</name>
<dbReference type="InterPro" id="IPR042099">
    <property type="entry name" value="ANL_N_sf"/>
</dbReference>
<feature type="domain" description="AMP-dependent synthetase/ligase" evidence="1">
    <location>
        <begin position="64"/>
        <end position="233"/>
    </location>
</feature>
<evidence type="ECO:0000259" key="1">
    <source>
        <dbReference type="Pfam" id="PF00501"/>
    </source>
</evidence>
<dbReference type="SUPFAM" id="SSF56801">
    <property type="entry name" value="Acetyl-CoA synthetase-like"/>
    <property type="match status" value="1"/>
</dbReference>
<dbReference type="Proteomes" id="UP001500751">
    <property type="component" value="Unassembled WGS sequence"/>
</dbReference>